<dbReference type="Pfam" id="PF07690">
    <property type="entry name" value="MFS_1"/>
    <property type="match status" value="1"/>
</dbReference>
<dbReference type="GO" id="GO:0022857">
    <property type="term" value="F:transmembrane transporter activity"/>
    <property type="evidence" value="ECO:0007669"/>
    <property type="project" value="InterPro"/>
</dbReference>
<feature type="domain" description="Major facilitator superfamily (MFS) profile" evidence="7">
    <location>
        <begin position="28"/>
        <end position="434"/>
    </location>
</feature>
<reference evidence="8 9" key="1">
    <citation type="submission" date="2019-08" db="EMBL/GenBank/DDBJ databases">
        <title>Paraburkholderia sp. DCY113.</title>
        <authorList>
            <person name="Kang J."/>
        </authorList>
    </citation>
    <scope>NUCLEOTIDE SEQUENCE [LARGE SCALE GENOMIC DNA]</scope>
    <source>
        <strain evidence="8 9">DCY113</strain>
    </source>
</reference>
<dbReference type="GO" id="GO:0016020">
    <property type="term" value="C:membrane"/>
    <property type="evidence" value="ECO:0007669"/>
    <property type="project" value="UniProtKB-SubCell"/>
</dbReference>
<feature type="transmembrane region" description="Helical" evidence="6">
    <location>
        <begin position="94"/>
        <end position="113"/>
    </location>
</feature>
<dbReference type="CDD" id="cd17319">
    <property type="entry name" value="MFS_ExuT_GudP_like"/>
    <property type="match status" value="1"/>
</dbReference>
<dbReference type="InterPro" id="IPR036259">
    <property type="entry name" value="MFS_trans_sf"/>
</dbReference>
<protein>
    <submittedName>
        <fullName evidence="8">MFS transporter</fullName>
    </submittedName>
</protein>
<proteinExistence type="predicted"/>
<feature type="transmembrane region" description="Helical" evidence="6">
    <location>
        <begin position="410"/>
        <end position="429"/>
    </location>
</feature>
<dbReference type="PANTHER" id="PTHR43791:SF36">
    <property type="entry name" value="TRANSPORTER, PUTATIVE (AFU_ORTHOLOGUE AFUA_6G08340)-RELATED"/>
    <property type="match status" value="1"/>
</dbReference>
<evidence type="ECO:0000256" key="6">
    <source>
        <dbReference type="SAM" id="Phobius"/>
    </source>
</evidence>
<keyword evidence="9" id="KW-1185">Reference proteome</keyword>
<dbReference type="InterPro" id="IPR011701">
    <property type="entry name" value="MFS"/>
</dbReference>
<keyword evidence="4 6" id="KW-1133">Transmembrane helix</keyword>
<feature type="transmembrane region" description="Helical" evidence="6">
    <location>
        <begin position="186"/>
        <end position="208"/>
    </location>
</feature>
<accession>A0A5B0GQY2</accession>
<gene>
    <name evidence="8" type="ORF">FVF58_29130</name>
</gene>
<evidence type="ECO:0000313" key="9">
    <source>
        <dbReference type="Proteomes" id="UP000325273"/>
    </source>
</evidence>
<evidence type="ECO:0000256" key="2">
    <source>
        <dbReference type="ARBA" id="ARBA00022448"/>
    </source>
</evidence>
<feature type="transmembrane region" description="Helical" evidence="6">
    <location>
        <begin position="151"/>
        <end position="174"/>
    </location>
</feature>
<feature type="transmembrane region" description="Helical" evidence="6">
    <location>
        <begin position="369"/>
        <end position="398"/>
    </location>
</feature>
<dbReference type="FunFam" id="1.20.1250.20:FF:000018">
    <property type="entry name" value="MFS transporter permease"/>
    <property type="match status" value="1"/>
</dbReference>
<feature type="transmembrane region" description="Helical" evidence="6">
    <location>
        <begin position="119"/>
        <end position="144"/>
    </location>
</feature>
<dbReference type="PROSITE" id="PS50850">
    <property type="entry name" value="MFS"/>
    <property type="match status" value="1"/>
</dbReference>
<dbReference type="PANTHER" id="PTHR43791">
    <property type="entry name" value="PERMEASE-RELATED"/>
    <property type="match status" value="1"/>
</dbReference>
<evidence type="ECO:0000259" key="7">
    <source>
        <dbReference type="PROSITE" id="PS50850"/>
    </source>
</evidence>
<keyword evidence="5 6" id="KW-0472">Membrane</keyword>
<keyword evidence="2" id="KW-0813">Transport</keyword>
<dbReference type="Gene3D" id="1.20.1250.20">
    <property type="entry name" value="MFS general substrate transporter like domains"/>
    <property type="match status" value="2"/>
</dbReference>
<dbReference type="Proteomes" id="UP000325273">
    <property type="component" value="Unassembled WGS sequence"/>
</dbReference>
<feature type="transmembrane region" description="Helical" evidence="6">
    <location>
        <begin position="319"/>
        <end position="349"/>
    </location>
</feature>
<evidence type="ECO:0000256" key="3">
    <source>
        <dbReference type="ARBA" id="ARBA00022692"/>
    </source>
</evidence>
<feature type="transmembrane region" description="Helical" evidence="6">
    <location>
        <begin position="24"/>
        <end position="42"/>
    </location>
</feature>
<dbReference type="EMBL" id="VTUZ01000023">
    <property type="protein sequence ID" value="KAA1005293.1"/>
    <property type="molecule type" value="Genomic_DNA"/>
</dbReference>
<dbReference type="AlphaFoldDB" id="A0A5B0GQY2"/>
<comment type="subcellular location">
    <subcellularLocation>
        <location evidence="1">Membrane</location>
        <topology evidence="1">Multi-pass membrane protein</topology>
    </subcellularLocation>
</comment>
<feature type="transmembrane region" description="Helical" evidence="6">
    <location>
        <begin position="62"/>
        <end position="82"/>
    </location>
</feature>
<evidence type="ECO:0000256" key="4">
    <source>
        <dbReference type="ARBA" id="ARBA00022989"/>
    </source>
</evidence>
<organism evidence="8 9">
    <name type="scientific">Paraburkholderia panacisoli</name>
    <dbReference type="NCBI Taxonomy" id="2603818"/>
    <lineage>
        <taxon>Bacteria</taxon>
        <taxon>Pseudomonadati</taxon>
        <taxon>Pseudomonadota</taxon>
        <taxon>Betaproteobacteria</taxon>
        <taxon>Burkholderiales</taxon>
        <taxon>Burkholderiaceae</taxon>
        <taxon>Paraburkholderia</taxon>
    </lineage>
</organism>
<evidence type="ECO:0000256" key="5">
    <source>
        <dbReference type="ARBA" id="ARBA00023136"/>
    </source>
</evidence>
<dbReference type="RefSeq" id="WP_149673240.1">
    <property type="nucleotide sequence ID" value="NZ_VTUZ01000023.1"/>
</dbReference>
<feature type="transmembrane region" description="Helical" evidence="6">
    <location>
        <begin position="285"/>
        <end position="307"/>
    </location>
</feature>
<name>A0A5B0GQY2_9BURK</name>
<evidence type="ECO:0000313" key="8">
    <source>
        <dbReference type="EMBL" id="KAA1005293.1"/>
    </source>
</evidence>
<feature type="transmembrane region" description="Helical" evidence="6">
    <location>
        <begin position="254"/>
        <end position="279"/>
    </location>
</feature>
<keyword evidence="3 6" id="KW-0812">Transmembrane</keyword>
<sequence>MPQPSERPAVPHAHAPETRTVKKITWRIVPFIVALYFVSFLNRVNVGFAGLTMNHDIGLTPAMFGFGAGIFFVGYIVFGMPSNLALQRVGARRWIAFLMVVWGALSAGTASVSGPYSFYVLRFLLGLAEAGFFPGIILYLSYWFPARHRALVTAIFMTAAPLSNMIGSPISGAIMGMDGIAQIHGWQWLFILEALPTIALGVIAFFFLTDKPEDARWLDTDEREWLTLEMDRERAARATNAASSVWAATKDPRVLALALVYAGTSTGLYAIGIWAPMIISHFGFSYFELGLVNAIPNVVAVVGMVLWAKNSDRTGERRLHVSIACLAAGAGMLLAGYASSALLLIIGLSVANFGINAAKPPLWSMPTQFLSGSAAAAGIALINAMGSLIGGTIGPMVIGRLREISGDYSLGLYFVSGTLVVSAVISWMFGRRQRESTVTPTVS</sequence>
<comment type="caution">
    <text evidence="8">The sequence shown here is derived from an EMBL/GenBank/DDBJ whole genome shotgun (WGS) entry which is preliminary data.</text>
</comment>
<evidence type="ECO:0000256" key="1">
    <source>
        <dbReference type="ARBA" id="ARBA00004141"/>
    </source>
</evidence>
<dbReference type="SUPFAM" id="SSF103473">
    <property type="entry name" value="MFS general substrate transporter"/>
    <property type="match status" value="1"/>
</dbReference>
<dbReference type="InterPro" id="IPR020846">
    <property type="entry name" value="MFS_dom"/>
</dbReference>